<feature type="transmembrane region" description="Helical" evidence="8">
    <location>
        <begin position="378"/>
        <end position="400"/>
    </location>
</feature>
<proteinExistence type="predicted"/>
<feature type="transmembrane region" description="Helical" evidence="8">
    <location>
        <begin position="111"/>
        <end position="131"/>
    </location>
</feature>
<reference evidence="9 10" key="1">
    <citation type="journal article" date="2007" name="Appl. Environ. Microbiol.">
        <title>Genome sequence of the cellulolytic gliding bacterium Cytophaga hutchinsonii.</title>
        <authorList>
            <person name="Xie G."/>
            <person name="Bruce D.C."/>
            <person name="Challacombe J.F."/>
            <person name="Chertkov O."/>
            <person name="Detter J.C."/>
            <person name="Gilna P."/>
            <person name="Han C.S."/>
            <person name="Lucas S."/>
            <person name="Misra M."/>
            <person name="Myers G.L."/>
            <person name="Richardson P."/>
            <person name="Tapia R."/>
            <person name="Thayer N."/>
            <person name="Thompson L.S."/>
            <person name="Brettin T.S."/>
            <person name="Henrissat B."/>
            <person name="Wilson D.B."/>
            <person name="McBride M.J."/>
        </authorList>
    </citation>
    <scope>NUCLEOTIDE SEQUENCE [LARGE SCALE GENOMIC DNA]</scope>
    <source>
        <strain evidence="10">ATCC 33406 / DSM 1761 / CIP 103989 / NBRC 15051 / NCIMB 9469 / D465</strain>
    </source>
</reference>
<feature type="transmembrane region" description="Helical" evidence="8">
    <location>
        <begin position="12"/>
        <end position="34"/>
    </location>
</feature>
<dbReference type="GO" id="GO:0009103">
    <property type="term" value="P:lipopolysaccharide biosynthetic process"/>
    <property type="evidence" value="ECO:0007669"/>
    <property type="project" value="UniProtKB-ARBA"/>
</dbReference>
<evidence type="ECO:0000256" key="6">
    <source>
        <dbReference type="ARBA" id="ARBA00022989"/>
    </source>
</evidence>
<evidence type="ECO:0000313" key="10">
    <source>
        <dbReference type="Proteomes" id="UP000001822"/>
    </source>
</evidence>
<evidence type="ECO:0000256" key="7">
    <source>
        <dbReference type="ARBA" id="ARBA00023136"/>
    </source>
</evidence>
<evidence type="ECO:0000256" key="2">
    <source>
        <dbReference type="ARBA" id="ARBA00022475"/>
    </source>
</evidence>
<feature type="transmembrane region" description="Helical" evidence="8">
    <location>
        <begin position="407"/>
        <end position="426"/>
    </location>
</feature>
<dbReference type="OrthoDB" id="8353433at2"/>
<feature type="transmembrane region" description="Helical" evidence="8">
    <location>
        <begin position="162"/>
        <end position="183"/>
    </location>
</feature>
<evidence type="ECO:0000256" key="5">
    <source>
        <dbReference type="ARBA" id="ARBA00022692"/>
    </source>
</evidence>
<feature type="transmembrane region" description="Helical" evidence="8">
    <location>
        <begin position="203"/>
        <end position="227"/>
    </location>
</feature>
<dbReference type="PANTHER" id="PTHR33908:SF3">
    <property type="entry name" value="UNDECAPRENYL PHOSPHATE-ALPHA-4-AMINO-4-DEOXY-L-ARABINOSE ARABINOSYL TRANSFERASE"/>
    <property type="match status" value="1"/>
</dbReference>
<evidence type="ECO:0000256" key="4">
    <source>
        <dbReference type="ARBA" id="ARBA00022679"/>
    </source>
</evidence>
<keyword evidence="5 8" id="KW-0812">Transmembrane</keyword>
<organism evidence="9 10">
    <name type="scientific">Cytophaga hutchinsonii (strain ATCC 33406 / DSM 1761 / CIP 103989 / NBRC 15051 / NCIMB 9469 / D465)</name>
    <dbReference type="NCBI Taxonomy" id="269798"/>
    <lineage>
        <taxon>Bacteria</taxon>
        <taxon>Pseudomonadati</taxon>
        <taxon>Bacteroidota</taxon>
        <taxon>Cytophagia</taxon>
        <taxon>Cytophagales</taxon>
        <taxon>Cytophagaceae</taxon>
        <taxon>Cytophaga</taxon>
    </lineage>
</organism>
<keyword evidence="6 8" id="KW-1133">Transmembrane helix</keyword>
<dbReference type="GO" id="GO:0010041">
    <property type="term" value="P:response to iron(III) ion"/>
    <property type="evidence" value="ECO:0007669"/>
    <property type="project" value="TreeGrafter"/>
</dbReference>
<feature type="transmembrane region" description="Helical" evidence="8">
    <location>
        <begin position="260"/>
        <end position="285"/>
    </location>
</feature>
<keyword evidence="3" id="KW-0328">Glycosyltransferase</keyword>
<protein>
    <submittedName>
        <fullName evidence="9">4-amino-4-deoxy-L-arabinose transferase (Lipid A modification)</fullName>
    </submittedName>
</protein>
<dbReference type="InterPro" id="IPR050297">
    <property type="entry name" value="LipidA_mod_glycosyltrf_83"/>
</dbReference>
<feature type="transmembrane region" description="Helical" evidence="8">
    <location>
        <begin position="351"/>
        <end position="372"/>
    </location>
</feature>
<keyword evidence="4 9" id="KW-0808">Transferase</keyword>
<dbReference type="GO" id="GO:0016763">
    <property type="term" value="F:pentosyltransferase activity"/>
    <property type="evidence" value="ECO:0007669"/>
    <property type="project" value="TreeGrafter"/>
</dbReference>
<dbReference type="AlphaFoldDB" id="A0A6N4SWM1"/>
<dbReference type="Proteomes" id="UP000001822">
    <property type="component" value="Chromosome"/>
</dbReference>
<feature type="transmembrane region" description="Helical" evidence="8">
    <location>
        <begin position="321"/>
        <end position="339"/>
    </location>
</feature>
<keyword evidence="2" id="KW-1003">Cell membrane</keyword>
<evidence type="ECO:0000256" key="3">
    <source>
        <dbReference type="ARBA" id="ARBA00022676"/>
    </source>
</evidence>
<evidence type="ECO:0000313" key="9">
    <source>
        <dbReference type="EMBL" id="ABG61005.1"/>
    </source>
</evidence>
<evidence type="ECO:0000256" key="8">
    <source>
        <dbReference type="SAM" id="Phobius"/>
    </source>
</evidence>
<dbReference type="PANTHER" id="PTHR33908">
    <property type="entry name" value="MANNOSYLTRANSFERASE YKCB-RELATED"/>
    <property type="match status" value="1"/>
</dbReference>
<dbReference type="KEGG" id="chu:CHU_3773"/>
<dbReference type="RefSeq" id="WP_011587110.1">
    <property type="nucleotide sequence ID" value="NC_008255.1"/>
</dbReference>
<name>A0A6N4SWM1_CYTH3</name>
<feature type="transmembrane region" description="Helical" evidence="8">
    <location>
        <begin position="297"/>
        <end position="315"/>
    </location>
</feature>
<keyword evidence="7 8" id="KW-0472">Membrane</keyword>
<dbReference type="EMBL" id="CP000383">
    <property type="protein sequence ID" value="ABG61005.1"/>
    <property type="molecule type" value="Genomic_DNA"/>
</dbReference>
<dbReference type="GO" id="GO:0005886">
    <property type="term" value="C:plasma membrane"/>
    <property type="evidence" value="ECO:0007669"/>
    <property type="project" value="UniProtKB-SubCell"/>
</dbReference>
<comment type="subcellular location">
    <subcellularLocation>
        <location evidence="1">Cell membrane</location>
        <topology evidence="1">Multi-pass membrane protein</topology>
    </subcellularLocation>
</comment>
<keyword evidence="10" id="KW-1185">Reference proteome</keyword>
<feature type="transmembrane region" description="Helical" evidence="8">
    <location>
        <begin position="138"/>
        <end position="156"/>
    </location>
</feature>
<sequence>MLSHFQKEDTIFIVFLLLIFIVFNINLGLMPVLADEPIRALVSLEMVLSGDYVFPTIAGEPYLNKPPLFNWIVGFLIKHTKNFSEWHLRIISTGSFFILSILHFIVCSKHVNKQIALWSSLAFLTCGRILFYDSMMGYIDPVFSLIVVANFYLILIQSRKESYFYLFAGSYILCTIGFFLKGFPACTFQFFTLLSVFIYRKKFRALISCAHAAGICIFILLLSIYYYEYSERMSLETVFNTLLHQSTQRTPASVGFNETLIHIASFPFQFIADFLPFSLLLLLFFRRNSIFLLKENDFVFVSFIIIGCNIVLYWLSAETRARYLFMFLPLFFTVTFYLFQKIYSDKVETSISKIVLVLQLVSGVTILILPFLNRFSFIEYSVLKTGIPLAGICILLYVTITKKLNSIFSLFILLVILRISFNLYILPLRAKEATESVNKQIGATIAALTKSKPLYLLAYPPINDDILYYITLNKKQIIHQKKRPPVAGNYYICNRYALKKRYHLTILYSFQVSYDNTTLYLVKK</sequence>
<evidence type="ECO:0000256" key="1">
    <source>
        <dbReference type="ARBA" id="ARBA00004651"/>
    </source>
</evidence>
<accession>A0A6N4SWM1</accession>
<feature type="transmembrane region" description="Helical" evidence="8">
    <location>
        <begin position="86"/>
        <end position="105"/>
    </location>
</feature>
<gene>
    <name evidence="9" type="primary">arnT</name>
    <name evidence="9" type="ordered locus">CHU_3773</name>
</gene>